<protein>
    <recommendedName>
        <fullName evidence="1">CHAT domain-containing protein</fullName>
    </recommendedName>
</protein>
<feature type="domain" description="CHAT" evidence="1">
    <location>
        <begin position="119"/>
        <end position="215"/>
    </location>
</feature>
<name>A0A8H3FYJ1_9LECA</name>
<evidence type="ECO:0000313" key="2">
    <source>
        <dbReference type="EMBL" id="CAF9934646.1"/>
    </source>
</evidence>
<keyword evidence="3" id="KW-1185">Reference proteome</keyword>
<comment type="caution">
    <text evidence="2">The sequence shown here is derived from an EMBL/GenBank/DDBJ whole genome shotgun (WGS) entry which is preliminary data.</text>
</comment>
<dbReference type="OrthoDB" id="5419722at2759"/>
<evidence type="ECO:0000313" key="3">
    <source>
        <dbReference type="Proteomes" id="UP000664521"/>
    </source>
</evidence>
<dbReference type="InterPro" id="IPR024983">
    <property type="entry name" value="CHAT_dom"/>
</dbReference>
<gene>
    <name evidence="2" type="ORF">HETSPECPRED_009310</name>
</gene>
<accession>A0A8H3FYJ1</accession>
<proteinExistence type="predicted"/>
<evidence type="ECO:0000259" key="1">
    <source>
        <dbReference type="Pfam" id="PF12770"/>
    </source>
</evidence>
<dbReference type="AlphaFoldDB" id="A0A8H3FYJ1"/>
<dbReference type="Proteomes" id="UP000664521">
    <property type="component" value="Unassembled WGS sequence"/>
</dbReference>
<reference evidence="2" key="1">
    <citation type="submission" date="2021-03" db="EMBL/GenBank/DDBJ databases">
        <authorList>
            <person name="Tagirdzhanova G."/>
        </authorList>
    </citation>
    <scope>NUCLEOTIDE SEQUENCE</scope>
</reference>
<dbReference type="EMBL" id="CAJPDS010000076">
    <property type="protein sequence ID" value="CAF9934646.1"/>
    <property type="molecule type" value="Genomic_DNA"/>
</dbReference>
<organism evidence="2 3">
    <name type="scientific">Heterodermia speciosa</name>
    <dbReference type="NCBI Taxonomy" id="116794"/>
    <lineage>
        <taxon>Eukaryota</taxon>
        <taxon>Fungi</taxon>
        <taxon>Dikarya</taxon>
        <taxon>Ascomycota</taxon>
        <taxon>Pezizomycotina</taxon>
        <taxon>Lecanoromycetes</taxon>
        <taxon>OSLEUM clade</taxon>
        <taxon>Lecanoromycetidae</taxon>
        <taxon>Caliciales</taxon>
        <taxon>Physciaceae</taxon>
        <taxon>Heterodermia</taxon>
    </lineage>
</organism>
<sequence>MDPGDFKDKRASTFLDKMSPLVESQKELSEPGQTLVISHWGNLHFIPLLALKIDGELLIKRNPVIYCSTFGALIKAYDSPHYEKATTNSEISRSGTVPVKGAIFGDPPSEAGPGFVQSIQDPGVQLAHSHGHADFSPSSPMDQSLLFSDHPLTLHQMFDIPLGRRALHATLLGCGSGAAKTVSTNGVIGLVPSLFHASAASKVKSLWIFSDADTALYHWNSFVLHGRWMMGMPR</sequence>
<dbReference type="Pfam" id="PF12770">
    <property type="entry name" value="CHAT"/>
    <property type="match status" value="1"/>
</dbReference>